<name>A0ABR8X8Y9_9BACL</name>
<protein>
    <submittedName>
        <fullName evidence="5">Glycosyltransferase family 2 protein</fullName>
    </submittedName>
</protein>
<dbReference type="InterPro" id="IPR001173">
    <property type="entry name" value="Glyco_trans_2-like"/>
</dbReference>
<dbReference type="Proteomes" id="UP000640930">
    <property type="component" value="Unassembled WGS sequence"/>
</dbReference>
<reference evidence="5 6" key="1">
    <citation type="submission" date="2020-08" db="EMBL/GenBank/DDBJ databases">
        <title>A Genomic Blueprint of the Chicken Gut Microbiome.</title>
        <authorList>
            <person name="Gilroy R."/>
            <person name="Ravi A."/>
            <person name="Getino M."/>
            <person name="Pursley I."/>
            <person name="Horton D.L."/>
            <person name="Alikhan N.-F."/>
            <person name="Baker D."/>
            <person name="Gharbi K."/>
            <person name="Hall N."/>
            <person name="Watson M."/>
            <person name="Adriaenssens E.M."/>
            <person name="Foster-Nyarko E."/>
            <person name="Jarju S."/>
            <person name="Secka A."/>
            <person name="Antonio M."/>
            <person name="Oren A."/>
            <person name="Chaudhuri R."/>
            <person name="La Ragione R.M."/>
            <person name="Hildebrand F."/>
            <person name="Pallen M.J."/>
        </authorList>
    </citation>
    <scope>NUCLEOTIDE SEQUENCE [LARGE SCALE GENOMIC DNA]</scope>
    <source>
        <strain evidence="5 6">Re31</strain>
    </source>
</reference>
<evidence type="ECO:0000256" key="2">
    <source>
        <dbReference type="ARBA" id="ARBA00022676"/>
    </source>
</evidence>
<dbReference type="RefSeq" id="WP_191706211.1">
    <property type="nucleotide sequence ID" value="NZ_JACSQA010000003.1"/>
</dbReference>
<dbReference type="Pfam" id="PF00535">
    <property type="entry name" value="Glycos_transf_2"/>
    <property type="match status" value="1"/>
</dbReference>
<gene>
    <name evidence="5" type="ORF">H9636_03240</name>
</gene>
<evidence type="ECO:0000256" key="3">
    <source>
        <dbReference type="ARBA" id="ARBA00022679"/>
    </source>
</evidence>
<dbReference type="EMBL" id="JACSQA010000003">
    <property type="protein sequence ID" value="MBD8025663.1"/>
    <property type="molecule type" value="Genomic_DNA"/>
</dbReference>
<feature type="domain" description="Glycosyltransferase 2-like" evidence="4">
    <location>
        <begin position="7"/>
        <end position="143"/>
    </location>
</feature>
<proteinExistence type="inferred from homology"/>
<dbReference type="Gene3D" id="3.90.550.10">
    <property type="entry name" value="Spore Coat Polysaccharide Biosynthesis Protein SpsA, Chain A"/>
    <property type="match status" value="1"/>
</dbReference>
<dbReference type="CDD" id="cd00761">
    <property type="entry name" value="Glyco_tranf_GTA_type"/>
    <property type="match status" value="1"/>
</dbReference>
<dbReference type="SUPFAM" id="SSF53448">
    <property type="entry name" value="Nucleotide-diphospho-sugar transferases"/>
    <property type="match status" value="1"/>
</dbReference>
<evidence type="ECO:0000313" key="6">
    <source>
        <dbReference type="Proteomes" id="UP000640930"/>
    </source>
</evidence>
<sequence>MEKPLISIIIPVYNTKEFLTKCVHSLLLQTVHSFEMILIDDGSTDGSSQLCDELALEDNRIIVIHSVNRGASYARNKGLEIAKGDYIAFVDSDDWVTIDYLDSLLRQYDQQNIDLSIIGYKVVTGEESNLPNAFKEHPFIEIISSEEALVNIFKSDRYKGYLWNKLFKTEIIKKYHLKFDSEIKIWEDLLFCCQYLMNTNQVSISNKTCYFYVSRKESATSLRNDANEKTKLIAAKKIAELDIHVADFVDETKKRLIIEYIYFILIREFKNGIFNPQHVSDILHEINRINRNMNLSLKFRLILFILKKYPSILYWIYKMKGQLSMREGVKDG</sequence>
<keyword evidence="3" id="KW-0808">Transferase</keyword>
<organism evidence="5 6">
    <name type="scientific">Ureibacillus galli</name>
    <dbReference type="NCBI Taxonomy" id="2762222"/>
    <lineage>
        <taxon>Bacteria</taxon>
        <taxon>Bacillati</taxon>
        <taxon>Bacillota</taxon>
        <taxon>Bacilli</taxon>
        <taxon>Bacillales</taxon>
        <taxon>Caryophanaceae</taxon>
        <taxon>Ureibacillus</taxon>
    </lineage>
</organism>
<dbReference type="PANTHER" id="PTHR22916">
    <property type="entry name" value="GLYCOSYLTRANSFERASE"/>
    <property type="match status" value="1"/>
</dbReference>
<dbReference type="InterPro" id="IPR029044">
    <property type="entry name" value="Nucleotide-diphossugar_trans"/>
</dbReference>
<keyword evidence="6" id="KW-1185">Reference proteome</keyword>
<comment type="similarity">
    <text evidence="1">Belongs to the glycosyltransferase 2 family.</text>
</comment>
<evidence type="ECO:0000313" key="5">
    <source>
        <dbReference type="EMBL" id="MBD8025663.1"/>
    </source>
</evidence>
<evidence type="ECO:0000256" key="1">
    <source>
        <dbReference type="ARBA" id="ARBA00006739"/>
    </source>
</evidence>
<comment type="caution">
    <text evidence="5">The sequence shown here is derived from an EMBL/GenBank/DDBJ whole genome shotgun (WGS) entry which is preliminary data.</text>
</comment>
<evidence type="ECO:0000259" key="4">
    <source>
        <dbReference type="Pfam" id="PF00535"/>
    </source>
</evidence>
<keyword evidence="2" id="KW-0328">Glycosyltransferase</keyword>
<dbReference type="PANTHER" id="PTHR22916:SF51">
    <property type="entry name" value="GLYCOSYLTRANSFERASE EPSH-RELATED"/>
    <property type="match status" value="1"/>
</dbReference>
<accession>A0ABR8X8Y9</accession>